<evidence type="ECO:0000256" key="1">
    <source>
        <dbReference type="SAM" id="Phobius"/>
    </source>
</evidence>
<gene>
    <name evidence="2" type="ORF">BpHYR1_050287</name>
</gene>
<dbReference type="PANTHER" id="PTHR46984">
    <property type="entry name" value="LEUCINE-RICH REPEAT-CONTAINING PROTEIN 71"/>
    <property type="match status" value="1"/>
</dbReference>
<evidence type="ECO:0000313" key="2">
    <source>
        <dbReference type="EMBL" id="RNA40024.1"/>
    </source>
</evidence>
<dbReference type="PANTHER" id="PTHR46984:SF1">
    <property type="entry name" value="LEUCINE-RICH REPEAT-CONTAINING PROTEIN 71"/>
    <property type="match status" value="1"/>
</dbReference>
<keyword evidence="1" id="KW-0472">Membrane</keyword>
<name>A0A3M7SW19_BRAPC</name>
<keyword evidence="1" id="KW-1133">Transmembrane helix</keyword>
<accession>A0A3M7SW19</accession>
<sequence length="329" mass="39333">MNKRVQKGHSVINNEDFQKNVLAFNLKEFYQNRFKSEFYLIFKFISQCQNFHHLSFKCSAETDDYGNEHSTRLKNLAFLEISPLTDIAEFIDDKLWLLGNRTLLSLNLSRNELTEKSVNSFLMALSYQKTFMEIHKSQGTGLLRLMMTNNDFSSDYENYIKLTELMKQRDPVNKNNNVDTFVINYVRPKKSELTLKIQKILALHFAFSNLNHLLQRYQSIKFLMIFYKSLFQHESLKRWISSLSISFIAESIIIFEIFLIIDRFYILQWPQEPQFLKYFDEFLNIEYKKLTKSHNFSLKLPINLCIIFVVKRTKQSHYFSSYINLHFNL</sequence>
<dbReference type="InterPro" id="IPR032675">
    <property type="entry name" value="LRR_dom_sf"/>
</dbReference>
<keyword evidence="3" id="KW-1185">Reference proteome</keyword>
<dbReference type="EMBL" id="REGN01000685">
    <property type="protein sequence ID" value="RNA40024.1"/>
    <property type="molecule type" value="Genomic_DNA"/>
</dbReference>
<feature type="transmembrane region" description="Helical" evidence="1">
    <location>
        <begin position="239"/>
        <end position="261"/>
    </location>
</feature>
<organism evidence="2 3">
    <name type="scientific">Brachionus plicatilis</name>
    <name type="common">Marine rotifer</name>
    <name type="synonym">Brachionus muelleri</name>
    <dbReference type="NCBI Taxonomy" id="10195"/>
    <lineage>
        <taxon>Eukaryota</taxon>
        <taxon>Metazoa</taxon>
        <taxon>Spiralia</taxon>
        <taxon>Gnathifera</taxon>
        <taxon>Rotifera</taxon>
        <taxon>Eurotatoria</taxon>
        <taxon>Monogononta</taxon>
        <taxon>Pseudotrocha</taxon>
        <taxon>Ploima</taxon>
        <taxon>Brachionidae</taxon>
        <taxon>Brachionus</taxon>
    </lineage>
</organism>
<evidence type="ECO:0000313" key="3">
    <source>
        <dbReference type="Proteomes" id="UP000276133"/>
    </source>
</evidence>
<keyword evidence="1" id="KW-0812">Transmembrane</keyword>
<proteinExistence type="predicted"/>
<dbReference type="STRING" id="10195.A0A3M7SW19"/>
<dbReference type="InterPro" id="IPR053040">
    <property type="entry name" value="LRR-containing_protein_71"/>
</dbReference>
<dbReference type="AlphaFoldDB" id="A0A3M7SW19"/>
<reference evidence="2 3" key="1">
    <citation type="journal article" date="2018" name="Sci. Rep.">
        <title>Genomic signatures of local adaptation to the degree of environmental predictability in rotifers.</title>
        <authorList>
            <person name="Franch-Gras L."/>
            <person name="Hahn C."/>
            <person name="Garcia-Roger E.M."/>
            <person name="Carmona M.J."/>
            <person name="Serra M."/>
            <person name="Gomez A."/>
        </authorList>
    </citation>
    <scope>NUCLEOTIDE SEQUENCE [LARGE SCALE GENOMIC DNA]</scope>
    <source>
        <strain evidence="2">HYR1</strain>
    </source>
</reference>
<dbReference type="Proteomes" id="UP000276133">
    <property type="component" value="Unassembled WGS sequence"/>
</dbReference>
<comment type="caution">
    <text evidence="2">The sequence shown here is derived from an EMBL/GenBank/DDBJ whole genome shotgun (WGS) entry which is preliminary data.</text>
</comment>
<protein>
    <submittedName>
        <fullName evidence="2">Leucine-rich repeat-containing 71-like isoform X5</fullName>
    </submittedName>
</protein>
<dbReference type="Gene3D" id="3.80.10.10">
    <property type="entry name" value="Ribonuclease Inhibitor"/>
    <property type="match status" value="1"/>
</dbReference>